<name>A0AC60NZV1_IXOPE</name>
<accession>A0AC60NZV1</accession>
<organism evidence="1 2">
    <name type="scientific">Ixodes persulcatus</name>
    <name type="common">Taiga tick</name>
    <dbReference type="NCBI Taxonomy" id="34615"/>
    <lineage>
        <taxon>Eukaryota</taxon>
        <taxon>Metazoa</taxon>
        <taxon>Ecdysozoa</taxon>
        <taxon>Arthropoda</taxon>
        <taxon>Chelicerata</taxon>
        <taxon>Arachnida</taxon>
        <taxon>Acari</taxon>
        <taxon>Parasitiformes</taxon>
        <taxon>Ixodida</taxon>
        <taxon>Ixodoidea</taxon>
        <taxon>Ixodidae</taxon>
        <taxon>Ixodinae</taxon>
        <taxon>Ixodes</taxon>
    </lineage>
</organism>
<comment type="caution">
    <text evidence="1">The sequence shown here is derived from an EMBL/GenBank/DDBJ whole genome shotgun (WGS) entry which is preliminary data.</text>
</comment>
<dbReference type="Proteomes" id="UP000805193">
    <property type="component" value="Unassembled WGS sequence"/>
</dbReference>
<keyword evidence="2" id="KW-1185">Reference proteome</keyword>
<sequence>MHPLYNKKRRELPAQALEKQLGEDPQVIYMDAATYKEGGTTVLVVTGRSGKVLAACSIRTKHPVEGEELAIALALATTHARKIVSDSQPAIRNFARGRISGAALRVLTGRDTNQNARTTLIWTPTHAALEGNERANEAAQDLTHREPSQPGPHFTDSSKDRLCTYRDVLDHYKGEIRTYTGSRPFVHQEARSRVETSPDQACTRYSLKVFKLGY</sequence>
<dbReference type="EMBL" id="JABSTQ010011331">
    <property type="protein sequence ID" value="KAG0412674.1"/>
    <property type="molecule type" value="Genomic_DNA"/>
</dbReference>
<proteinExistence type="predicted"/>
<evidence type="ECO:0000313" key="2">
    <source>
        <dbReference type="Proteomes" id="UP000805193"/>
    </source>
</evidence>
<protein>
    <submittedName>
        <fullName evidence="1">Uncharacterized protein</fullName>
    </submittedName>
</protein>
<reference evidence="1 2" key="1">
    <citation type="journal article" date="2020" name="Cell">
        <title>Large-Scale Comparative Analyses of Tick Genomes Elucidate Their Genetic Diversity and Vector Capacities.</title>
        <authorList>
            <consortium name="Tick Genome and Microbiome Consortium (TIGMIC)"/>
            <person name="Jia N."/>
            <person name="Wang J."/>
            <person name="Shi W."/>
            <person name="Du L."/>
            <person name="Sun Y."/>
            <person name="Zhan W."/>
            <person name="Jiang J.F."/>
            <person name="Wang Q."/>
            <person name="Zhang B."/>
            <person name="Ji P."/>
            <person name="Bell-Sakyi L."/>
            <person name="Cui X.M."/>
            <person name="Yuan T.T."/>
            <person name="Jiang B.G."/>
            <person name="Yang W.F."/>
            <person name="Lam T.T."/>
            <person name="Chang Q.C."/>
            <person name="Ding S.J."/>
            <person name="Wang X.J."/>
            <person name="Zhu J.G."/>
            <person name="Ruan X.D."/>
            <person name="Zhao L."/>
            <person name="Wei J.T."/>
            <person name="Ye R.Z."/>
            <person name="Que T.C."/>
            <person name="Du C.H."/>
            <person name="Zhou Y.H."/>
            <person name="Cheng J.X."/>
            <person name="Dai P.F."/>
            <person name="Guo W.B."/>
            <person name="Han X.H."/>
            <person name="Huang E.J."/>
            <person name="Li L.F."/>
            <person name="Wei W."/>
            <person name="Gao Y.C."/>
            <person name="Liu J.Z."/>
            <person name="Shao H.Z."/>
            <person name="Wang X."/>
            <person name="Wang C.C."/>
            <person name="Yang T.C."/>
            <person name="Huo Q.B."/>
            <person name="Li W."/>
            <person name="Chen H.Y."/>
            <person name="Chen S.E."/>
            <person name="Zhou L.G."/>
            <person name="Ni X.B."/>
            <person name="Tian J.H."/>
            <person name="Sheng Y."/>
            <person name="Liu T."/>
            <person name="Pan Y.S."/>
            <person name="Xia L.Y."/>
            <person name="Li J."/>
            <person name="Zhao F."/>
            <person name="Cao W.C."/>
        </authorList>
    </citation>
    <scope>NUCLEOTIDE SEQUENCE [LARGE SCALE GENOMIC DNA]</scope>
    <source>
        <strain evidence="1">Iper-2018</strain>
    </source>
</reference>
<evidence type="ECO:0000313" key="1">
    <source>
        <dbReference type="EMBL" id="KAG0412674.1"/>
    </source>
</evidence>
<gene>
    <name evidence="1" type="ORF">HPB47_010192</name>
</gene>